<gene>
    <name evidence="1" type="ORF">J3P46_06685</name>
</gene>
<protein>
    <submittedName>
        <fullName evidence="1">Uncharacterized protein</fullName>
    </submittedName>
</protein>
<name>A0AAJ4T6H5_9BURK</name>
<evidence type="ECO:0000313" key="2">
    <source>
        <dbReference type="Proteomes" id="UP000662821"/>
    </source>
</evidence>
<sequence length="154" mass="17101">MRGDCHAHAQQLHGYLQAVTALKDDGSLFLCEYLGPIAPQASLDALCRTLKLPPDGMRLQPIESMVCSGALCTPRQWLLERLLPTSEADREPLDTRLYDGFEGELSELLGSEPYWYQLVSSGQGIAAGRLGAIWSIFVFGTDGHAYMMYCSWDR</sequence>
<organism evidence="1 2">
    <name type="scientific">Janthinobacterium lividum</name>
    <dbReference type="NCBI Taxonomy" id="29581"/>
    <lineage>
        <taxon>Bacteria</taxon>
        <taxon>Pseudomonadati</taxon>
        <taxon>Pseudomonadota</taxon>
        <taxon>Betaproteobacteria</taxon>
        <taxon>Burkholderiales</taxon>
        <taxon>Oxalobacteraceae</taxon>
        <taxon>Janthinobacterium</taxon>
    </lineage>
</organism>
<proteinExistence type="predicted"/>
<dbReference type="Proteomes" id="UP000662821">
    <property type="component" value="Chromosome"/>
</dbReference>
<accession>A0AAJ4T6H5</accession>
<dbReference type="AlphaFoldDB" id="A0AAJ4T6H5"/>
<evidence type="ECO:0000313" key="1">
    <source>
        <dbReference type="EMBL" id="QSX97609.1"/>
    </source>
</evidence>
<reference evidence="1 2" key="1">
    <citation type="submission" date="2021-03" db="EMBL/GenBank/DDBJ databases">
        <title>Draft genome sequence of Janthinobacterium sp. strain PLB02 isolated from infected primmorphs (Lubomirskia baicalensis).</title>
        <authorList>
            <person name="Chernogor L.I."/>
            <person name="Belikov S.I."/>
            <person name="Petrushin I.S."/>
        </authorList>
    </citation>
    <scope>NUCLEOTIDE SEQUENCE [LARGE SCALE GENOMIC DNA]</scope>
    <source>
        <strain evidence="1 2">PLB02</strain>
    </source>
</reference>
<dbReference type="RefSeq" id="WP_151092932.1">
    <property type="nucleotide sequence ID" value="NZ_CP071520.1"/>
</dbReference>
<dbReference type="EMBL" id="CP071520">
    <property type="protein sequence ID" value="QSX97609.1"/>
    <property type="molecule type" value="Genomic_DNA"/>
</dbReference>